<keyword evidence="3" id="KW-1185">Reference proteome</keyword>
<comment type="caution">
    <text evidence="2">The sequence shown here is derived from an EMBL/GenBank/DDBJ whole genome shotgun (WGS) entry which is preliminary data.</text>
</comment>
<proteinExistence type="predicted"/>
<dbReference type="Proteomes" id="UP001066276">
    <property type="component" value="Chromosome 9"/>
</dbReference>
<organism evidence="2 3">
    <name type="scientific">Pleurodeles waltl</name>
    <name type="common">Iberian ribbed newt</name>
    <dbReference type="NCBI Taxonomy" id="8319"/>
    <lineage>
        <taxon>Eukaryota</taxon>
        <taxon>Metazoa</taxon>
        <taxon>Chordata</taxon>
        <taxon>Craniata</taxon>
        <taxon>Vertebrata</taxon>
        <taxon>Euteleostomi</taxon>
        <taxon>Amphibia</taxon>
        <taxon>Batrachia</taxon>
        <taxon>Caudata</taxon>
        <taxon>Salamandroidea</taxon>
        <taxon>Salamandridae</taxon>
        <taxon>Pleurodelinae</taxon>
        <taxon>Pleurodeles</taxon>
    </lineage>
</organism>
<reference evidence="2" key="1">
    <citation type="journal article" date="2022" name="bioRxiv">
        <title>Sequencing and chromosome-scale assembly of the giantPleurodeles waltlgenome.</title>
        <authorList>
            <person name="Brown T."/>
            <person name="Elewa A."/>
            <person name="Iarovenko S."/>
            <person name="Subramanian E."/>
            <person name="Araus A.J."/>
            <person name="Petzold A."/>
            <person name="Susuki M."/>
            <person name="Suzuki K.-i.T."/>
            <person name="Hayashi T."/>
            <person name="Toyoda A."/>
            <person name="Oliveira C."/>
            <person name="Osipova E."/>
            <person name="Leigh N.D."/>
            <person name="Simon A."/>
            <person name="Yun M.H."/>
        </authorList>
    </citation>
    <scope>NUCLEOTIDE SEQUENCE</scope>
    <source>
        <strain evidence="2">20211129_DDA</strain>
        <tissue evidence="2">Liver</tissue>
    </source>
</reference>
<name>A0AAV7MLZ4_PLEWA</name>
<sequence length="197" mass="20797">MCSGTAPLDRVSACEALLLPPAPVALCLLRVRAVSGARPQRHRSTAPPRVWYAGTIRPAMESRDGPARWLSPLRSAGGGGGVGRSGEGGSRTDTRASLLGASPSPKPLASYLRPCHTGALRSSFFGESSLRGAATVRTRTASLASRRSHAPRSCMALLGPPVPWRREQRSNSLLRCDPLVNFGDPDRDCCRSGATAL</sequence>
<feature type="compositionally biased region" description="Gly residues" evidence="1">
    <location>
        <begin position="76"/>
        <end position="89"/>
    </location>
</feature>
<dbReference type="AlphaFoldDB" id="A0AAV7MLZ4"/>
<accession>A0AAV7MLZ4</accession>
<gene>
    <name evidence="2" type="ORF">NDU88_002184</name>
</gene>
<dbReference type="EMBL" id="JANPWB010000013">
    <property type="protein sequence ID" value="KAJ1104775.1"/>
    <property type="molecule type" value="Genomic_DNA"/>
</dbReference>
<evidence type="ECO:0000313" key="2">
    <source>
        <dbReference type="EMBL" id="KAJ1104775.1"/>
    </source>
</evidence>
<protein>
    <submittedName>
        <fullName evidence="2">Uncharacterized protein</fullName>
    </submittedName>
</protein>
<evidence type="ECO:0000313" key="3">
    <source>
        <dbReference type="Proteomes" id="UP001066276"/>
    </source>
</evidence>
<feature type="region of interest" description="Disordered" evidence="1">
    <location>
        <begin position="62"/>
        <end position="102"/>
    </location>
</feature>
<evidence type="ECO:0000256" key="1">
    <source>
        <dbReference type="SAM" id="MobiDB-lite"/>
    </source>
</evidence>